<accession>A0AAV4RYK5</accession>
<evidence type="ECO:0000313" key="3">
    <source>
        <dbReference type="Proteomes" id="UP001054945"/>
    </source>
</evidence>
<name>A0AAV4RYK5_CAEEX</name>
<dbReference type="Proteomes" id="UP001054945">
    <property type="component" value="Unassembled WGS sequence"/>
</dbReference>
<protein>
    <submittedName>
        <fullName evidence="2">Uncharacterized protein</fullName>
    </submittedName>
</protein>
<proteinExistence type="predicted"/>
<keyword evidence="3" id="KW-1185">Reference proteome</keyword>
<organism evidence="2 3">
    <name type="scientific">Caerostris extrusa</name>
    <name type="common">Bark spider</name>
    <name type="synonym">Caerostris bankana</name>
    <dbReference type="NCBI Taxonomy" id="172846"/>
    <lineage>
        <taxon>Eukaryota</taxon>
        <taxon>Metazoa</taxon>
        <taxon>Ecdysozoa</taxon>
        <taxon>Arthropoda</taxon>
        <taxon>Chelicerata</taxon>
        <taxon>Arachnida</taxon>
        <taxon>Araneae</taxon>
        <taxon>Araneomorphae</taxon>
        <taxon>Entelegynae</taxon>
        <taxon>Araneoidea</taxon>
        <taxon>Araneidae</taxon>
        <taxon>Caerostris</taxon>
    </lineage>
</organism>
<evidence type="ECO:0000256" key="1">
    <source>
        <dbReference type="SAM" id="MobiDB-lite"/>
    </source>
</evidence>
<dbReference type="AlphaFoldDB" id="A0AAV4RYK5"/>
<comment type="caution">
    <text evidence="2">The sequence shown here is derived from an EMBL/GenBank/DDBJ whole genome shotgun (WGS) entry which is preliminary data.</text>
</comment>
<evidence type="ECO:0000313" key="2">
    <source>
        <dbReference type="EMBL" id="GIY26764.1"/>
    </source>
</evidence>
<dbReference type="EMBL" id="BPLR01008729">
    <property type="protein sequence ID" value="GIY26764.1"/>
    <property type="molecule type" value="Genomic_DNA"/>
</dbReference>
<gene>
    <name evidence="2" type="ORF">CEXT_342331</name>
</gene>
<feature type="region of interest" description="Disordered" evidence="1">
    <location>
        <begin position="44"/>
        <end position="64"/>
    </location>
</feature>
<sequence>MFFIIKLSKCHVVTKWSSFFPGLLVRLQISILTFSKLIQCTPHYSKSGTSGKLPSSARMQRHRETPRFNQVDKNLVRLGNEKNHSSLEDGRARSIQELEYIFLKSELNVYGSR</sequence>
<feature type="compositionally biased region" description="Polar residues" evidence="1">
    <location>
        <begin position="44"/>
        <end position="53"/>
    </location>
</feature>
<reference evidence="2 3" key="1">
    <citation type="submission" date="2021-06" db="EMBL/GenBank/DDBJ databases">
        <title>Caerostris extrusa draft genome.</title>
        <authorList>
            <person name="Kono N."/>
            <person name="Arakawa K."/>
        </authorList>
    </citation>
    <scope>NUCLEOTIDE SEQUENCE [LARGE SCALE GENOMIC DNA]</scope>
</reference>